<geneLocation type="plasmid" evidence="1 2">
    <name>pG9842_140</name>
</geneLocation>
<evidence type="ECO:0000313" key="1">
    <source>
        <dbReference type="EMBL" id="ACK98746.1"/>
    </source>
</evidence>
<keyword evidence="1" id="KW-0614">Plasmid</keyword>
<proteinExistence type="predicted"/>
<organism evidence="1 2">
    <name type="scientific">Bacillus cereus (strain G9842)</name>
    <dbReference type="NCBI Taxonomy" id="405531"/>
    <lineage>
        <taxon>Bacteria</taxon>
        <taxon>Bacillati</taxon>
        <taxon>Bacillota</taxon>
        <taxon>Bacilli</taxon>
        <taxon>Bacillales</taxon>
        <taxon>Bacillaceae</taxon>
        <taxon>Bacillus</taxon>
        <taxon>Bacillus cereus group</taxon>
    </lineage>
</organism>
<dbReference type="KEGG" id="bcg:BCG9842_A0060"/>
<name>B7IZQ3_BACC2</name>
<dbReference type="EMBL" id="CP001188">
    <property type="protein sequence ID" value="ACK98746.1"/>
    <property type="molecule type" value="Genomic_DNA"/>
</dbReference>
<reference evidence="1 2" key="1">
    <citation type="submission" date="2008-10" db="EMBL/GenBank/DDBJ databases">
        <title>Genome sequence of Bacillus cereus G9842.</title>
        <authorList>
            <person name="Dodson R.J."/>
            <person name="Durkin A.S."/>
            <person name="Rosovitz M.J."/>
            <person name="Rasko D.A."/>
            <person name="Hoffmaster A."/>
            <person name="Ravel J."/>
            <person name="Sutton G."/>
        </authorList>
    </citation>
    <scope>NUCLEOTIDE SEQUENCE [LARGE SCALE GENOMIC DNA]</scope>
    <source>
        <strain evidence="1 2">G9842</strain>
        <plasmid evidence="1 2">pG9842_140</plasmid>
    </source>
</reference>
<gene>
    <name evidence="1" type="ordered locus">BCG9842_A0060</name>
</gene>
<dbReference type="Proteomes" id="UP000006744">
    <property type="component" value="Plasmid pG9842_140"/>
</dbReference>
<sequence length="71" mass="8117">MWANMKDQNDTIVEKVFTFFQNDQPSSLEGKKIIEILSQQISANPGSAEDIIDKLAIKFADKLEILCDHYE</sequence>
<accession>B7IZQ3</accession>
<dbReference type="HOGENOM" id="CLU_2731359_0_0_9"/>
<protein>
    <submittedName>
        <fullName evidence="1">Uncharacterized protein</fullName>
    </submittedName>
</protein>
<dbReference type="AlphaFoldDB" id="B7IZQ3"/>
<evidence type="ECO:0000313" key="2">
    <source>
        <dbReference type="Proteomes" id="UP000006744"/>
    </source>
</evidence>